<dbReference type="RefSeq" id="WP_114365695.1">
    <property type="nucleotide sequence ID" value="NZ_BHZF01000001.1"/>
</dbReference>
<dbReference type="InterPro" id="IPR003736">
    <property type="entry name" value="PAAI_dom"/>
</dbReference>
<dbReference type="GO" id="GO:0016289">
    <property type="term" value="F:acyl-CoA hydrolase activity"/>
    <property type="evidence" value="ECO:0007669"/>
    <property type="project" value="TreeGrafter"/>
</dbReference>
<dbReference type="PANTHER" id="PTHR42856">
    <property type="entry name" value="ACYL-COENZYME A THIOESTERASE PAAI"/>
    <property type="match status" value="1"/>
</dbReference>
<dbReference type="Gene3D" id="3.10.129.10">
    <property type="entry name" value="Hotdog Thioesterase"/>
    <property type="match status" value="1"/>
</dbReference>
<organism evidence="3 4">
    <name type="scientific">Schleiferia thermophila</name>
    <dbReference type="NCBI Taxonomy" id="884107"/>
    <lineage>
        <taxon>Bacteria</taxon>
        <taxon>Pseudomonadati</taxon>
        <taxon>Bacteroidota</taxon>
        <taxon>Flavobacteriia</taxon>
        <taxon>Flavobacteriales</taxon>
        <taxon>Schleiferiaceae</taxon>
        <taxon>Schleiferia</taxon>
    </lineage>
</organism>
<dbReference type="AlphaFoldDB" id="A0A369AA76"/>
<dbReference type="NCBIfam" id="TIGR00369">
    <property type="entry name" value="unchar_dom_1"/>
    <property type="match status" value="1"/>
</dbReference>
<evidence type="ECO:0000313" key="3">
    <source>
        <dbReference type="EMBL" id="RCX05196.1"/>
    </source>
</evidence>
<keyword evidence="4" id="KW-1185">Reference proteome</keyword>
<dbReference type="InterPro" id="IPR052723">
    <property type="entry name" value="Acyl-CoA_thioesterase_PaaI"/>
</dbReference>
<dbReference type="InterPro" id="IPR006683">
    <property type="entry name" value="Thioestr_dom"/>
</dbReference>
<name>A0A369AA76_9FLAO</name>
<dbReference type="InterPro" id="IPR029069">
    <property type="entry name" value="HotDog_dom_sf"/>
</dbReference>
<dbReference type="Proteomes" id="UP000253517">
    <property type="component" value="Unassembled WGS sequence"/>
</dbReference>
<evidence type="ECO:0000259" key="2">
    <source>
        <dbReference type="Pfam" id="PF03061"/>
    </source>
</evidence>
<protein>
    <submittedName>
        <fullName evidence="3">Acyl-CoA thioesterase</fullName>
    </submittedName>
</protein>
<dbReference type="PANTHER" id="PTHR42856:SF1">
    <property type="entry name" value="ACYL-COENZYME A THIOESTERASE PAAI"/>
    <property type="match status" value="1"/>
</dbReference>
<comment type="caution">
    <text evidence="3">The sequence shown here is derived from an EMBL/GenBank/DDBJ whole genome shotgun (WGS) entry which is preliminary data.</text>
</comment>
<evidence type="ECO:0000256" key="1">
    <source>
        <dbReference type="ARBA" id="ARBA00022801"/>
    </source>
</evidence>
<gene>
    <name evidence="3" type="ORF">DES35_101479</name>
</gene>
<dbReference type="SUPFAM" id="SSF54637">
    <property type="entry name" value="Thioesterase/thiol ester dehydrase-isomerase"/>
    <property type="match status" value="1"/>
</dbReference>
<dbReference type="Pfam" id="PF03061">
    <property type="entry name" value="4HBT"/>
    <property type="match status" value="1"/>
</dbReference>
<keyword evidence="1" id="KW-0378">Hydrolase</keyword>
<accession>A0A369AA76</accession>
<sequence length="143" mass="16054">MYTAEEIVNYMMANDAFSRWLGIEVDKISPGHSRLIMTIREEMTNGFHIAHGGIVYSLADSALAFAANAHGKIAKTIQLTCQYVQSLFLGQQLFAEAIETTRTRKFAYYTIHIYTDNQVVATLQGMAYISEKDWIIKSTSSGM</sequence>
<reference evidence="3 4" key="1">
    <citation type="submission" date="2018-07" db="EMBL/GenBank/DDBJ databases">
        <title>Genomic Encyclopedia of Type Strains, Phase IV (KMG-IV): sequencing the most valuable type-strain genomes for metagenomic binning, comparative biology and taxonomic classification.</title>
        <authorList>
            <person name="Goeker M."/>
        </authorList>
    </citation>
    <scope>NUCLEOTIDE SEQUENCE [LARGE SCALE GENOMIC DNA]</scope>
    <source>
        <strain evidence="3 4">DSM 21410</strain>
    </source>
</reference>
<dbReference type="CDD" id="cd03443">
    <property type="entry name" value="PaaI_thioesterase"/>
    <property type="match status" value="1"/>
</dbReference>
<proteinExistence type="predicted"/>
<dbReference type="EMBL" id="QPJS01000001">
    <property type="protein sequence ID" value="RCX05196.1"/>
    <property type="molecule type" value="Genomic_DNA"/>
</dbReference>
<evidence type="ECO:0000313" key="4">
    <source>
        <dbReference type="Proteomes" id="UP000253517"/>
    </source>
</evidence>
<feature type="domain" description="Thioesterase" evidence="2">
    <location>
        <begin position="48"/>
        <end position="120"/>
    </location>
</feature>